<dbReference type="EMBL" id="QRAN01000015">
    <property type="protein sequence ID" value="RLQ21191.1"/>
    <property type="molecule type" value="Genomic_DNA"/>
</dbReference>
<evidence type="ECO:0000313" key="2">
    <source>
        <dbReference type="EMBL" id="RLQ21191.1"/>
    </source>
</evidence>
<dbReference type="AlphaFoldDB" id="A0A3L7DYX2"/>
<comment type="caution">
    <text evidence="2">The sequence shown here is derived from an EMBL/GenBank/DDBJ whole genome shotgun (WGS) entry which is preliminary data.</text>
</comment>
<organism evidence="2 3">
    <name type="scientific">Seongchinamella sediminis</name>
    <dbReference type="NCBI Taxonomy" id="2283635"/>
    <lineage>
        <taxon>Bacteria</taxon>
        <taxon>Pseudomonadati</taxon>
        <taxon>Pseudomonadota</taxon>
        <taxon>Gammaproteobacteria</taxon>
        <taxon>Cellvibrionales</taxon>
        <taxon>Halieaceae</taxon>
        <taxon>Seongchinamella</taxon>
    </lineage>
</organism>
<keyword evidence="3" id="KW-1185">Reference proteome</keyword>
<dbReference type="OrthoDB" id="5569857at2"/>
<feature type="transmembrane region" description="Helical" evidence="1">
    <location>
        <begin position="77"/>
        <end position="95"/>
    </location>
</feature>
<accession>A0A3L7DYX2</accession>
<keyword evidence="1" id="KW-0812">Transmembrane</keyword>
<proteinExistence type="predicted"/>
<sequence length="100" mass="11083">MAAIAFDTLKFARRLIEAGVPDRQAEVQAELMAEAFLFNVDSVVTKDYLDARLGEQEARLEAKFNARFAKLENRLNVHGWMLAAIAASTVIPAISKLLGY</sequence>
<keyword evidence="1" id="KW-1133">Transmembrane helix</keyword>
<keyword evidence="1" id="KW-0472">Membrane</keyword>
<dbReference type="Proteomes" id="UP000265509">
    <property type="component" value="Unassembled WGS sequence"/>
</dbReference>
<dbReference type="RefSeq" id="WP_117955798.1">
    <property type="nucleotide sequence ID" value="NZ_QRAN01000015.1"/>
</dbReference>
<gene>
    <name evidence="2" type="ORF">DWB85_14010</name>
</gene>
<name>A0A3L7DYX2_9GAMM</name>
<evidence type="ECO:0000313" key="3">
    <source>
        <dbReference type="Proteomes" id="UP000265509"/>
    </source>
</evidence>
<reference evidence="2 3" key="1">
    <citation type="submission" date="2018-07" db="EMBL/GenBank/DDBJ databases">
        <title>Halioglobus sp. genome submission.</title>
        <authorList>
            <person name="Ye M.-Q."/>
            <person name="Du Z.-J."/>
        </authorList>
    </citation>
    <scope>NUCLEOTIDE SEQUENCE [LARGE SCALE GENOMIC DNA]</scope>
    <source>
        <strain evidence="2 3">U0301</strain>
    </source>
</reference>
<protein>
    <submittedName>
        <fullName evidence="2">DUF1640 domain-containing protein</fullName>
    </submittedName>
</protein>
<evidence type="ECO:0000256" key="1">
    <source>
        <dbReference type="SAM" id="Phobius"/>
    </source>
</evidence>